<comment type="caution">
    <text evidence="1">The sequence shown here is derived from an EMBL/GenBank/DDBJ whole genome shotgun (WGS) entry which is preliminary data.</text>
</comment>
<reference evidence="1 2" key="1">
    <citation type="journal article" date="2022" name="Plant J.">
        <title>Chromosome-level genome of Camellia lanceoleosa provides a valuable resource for understanding genome evolution and self-incompatibility.</title>
        <authorList>
            <person name="Gong W."/>
            <person name="Xiao S."/>
            <person name="Wang L."/>
            <person name="Liao Z."/>
            <person name="Chang Y."/>
            <person name="Mo W."/>
            <person name="Hu G."/>
            <person name="Li W."/>
            <person name="Zhao G."/>
            <person name="Zhu H."/>
            <person name="Hu X."/>
            <person name="Ji K."/>
            <person name="Xiang X."/>
            <person name="Song Q."/>
            <person name="Yuan D."/>
            <person name="Jin S."/>
            <person name="Zhang L."/>
        </authorList>
    </citation>
    <scope>NUCLEOTIDE SEQUENCE [LARGE SCALE GENOMIC DNA]</scope>
    <source>
        <strain evidence="1">SQ_2022a</strain>
    </source>
</reference>
<gene>
    <name evidence="1" type="ORF">LOK49_LG06G02318</name>
</gene>
<keyword evidence="2" id="KW-1185">Reference proteome</keyword>
<dbReference type="Proteomes" id="UP001060215">
    <property type="component" value="Chromosome 5"/>
</dbReference>
<sequence>MQLNSQNVMVERLGQLIYMHPFSHVDNAASDLKNTNVRLKDTVNQLRSSQNFCIDIILLCIIIGIAAYLYKNLED</sequence>
<evidence type="ECO:0000313" key="2">
    <source>
        <dbReference type="Proteomes" id="UP001060215"/>
    </source>
</evidence>
<organism evidence="1 2">
    <name type="scientific">Camellia lanceoleosa</name>
    <dbReference type="NCBI Taxonomy" id="1840588"/>
    <lineage>
        <taxon>Eukaryota</taxon>
        <taxon>Viridiplantae</taxon>
        <taxon>Streptophyta</taxon>
        <taxon>Embryophyta</taxon>
        <taxon>Tracheophyta</taxon>
        <taxon>Spermatophyta</taxon>
        <taxon>Magnoliopsida</taxon>
        <taxon>eudicotyledons</taxon>
        <taxon>Gunneridae</taxon>
        <taxon>Pentapetalae</taxon>
        <taxon>asterids</taxon>
        <taxon>Ericales</taxon>
        <taxon>Theaceae</taxon>
        <taxon>Camellia</taxon>
    </lineage>
</organism>
<protein>
    <submittedName>
        <fullName evidence="1">Syntaxin-71</fullName>
    </submittedName>
</protein>
<name>A0ACC0H7W7_9ERIC</name>
<accession>A0ACC0H7W7</accession>
<evidence type="ECO:0000313" key="1">
    <source>
        <dbReference type="EMBL" id="KAI8009618.1"/>
    </source>
</evidence>
<dbReference type="EMBL" id="CM045762">
    <property type="protein sequence ID" value="KAI8009618.1"/>
    <property type="molecule type" value="Genomic_DNA"/>
</dbReference>
<proteinExistence type="predicted"/>